<comment type="caution">
    <text evidence="2">The sequence shown here is derived from an EMBL/GenBank/DDBJ whole genome shotgun (WGS) entry which is preliminary data.</text>
</comment>
<proteinExistence type="predicted"/>
<keyword evidence="3" id="KW-1185">Reference proteome</keyword>
<dbReference type="Proteomes" id="UP000765509">
    <property type="component" value="Unassembled WGS sequence"/>
</dbReference>
<name>A0A9Q3HKN7_9BASI</name>
<protein>
    <submittedName>
        <fullName evidence="2">Uncharacterized protein</fullName>
    </submittedName>
</protein>
<gene>
    <name evidence="2" type="ORF">O181_045779</name>
</gene>
<accession>A0A9Q3HKN7</accession>
<evidence type="ECO:0000256" key="1">
    <source>
        <dbReference type="SAM" id="MobiDB-lite"/>
    </source>
</evidence>
<evidence type="ECO:0000313" key="2">
    <source>
        <dbReference type="EMBL" id="MBW0506064.1"/>
    </source>
</evidence>
<sequence>MSSNLPLTTPIASSMNVSGLNIDVGNLTTQISSSCSITNISVTSITPNPTNTQMNVSQGTGSTLEISSEANTQPRFPCAFLLNPGENPVVSQESFGQDSQPTLNIP</sequence>
<dbReference type="EMBL" id="AVOT02018864">
    <property type="protein sequence ID" value="MBW0506064.1"/>
    <property type="molecule type" value="Genomic_DNA"/>
</dbReference>
<evidence type="ECO:0000313" key="3">
    <source>
        <dbReference type="Proteomes" id="UP000765509"/>
    </source>
</evidence>
<feature type="region of interest" description="Disordered" evidence="1">
    <location>
        <begin position="87"/>
        <end position="106"/>
    </location>
</feature>
<dbReference type="AlphaFoldDB" id="A0A9Q3HKN7"/>
<organism evidence="2 3">
    <name type="scientific">Austropuccinia psidii MF-1</name>
    <dbReference type="NCBI Taxonomy" id="1389203"/>
    <lineage>
        <taxon>Eukaryota</taxon>
        <taxon>Fungi</taxon>
        <taxon>Dikarya</taxon>
        <taxon>Basidiomycota</taxon>
        <taxon>Pucciniomycotina</taxon>
        <taxon>Pucciniomycetes</taxon>
        <taxon>Pucciniales</taxon>
        <taxon>Sphaerophragmiaceae</taxon>
        <taxon>Austropuccinia</taxon>
    </lineage>
</organism>
<feature type="compositionally biased region" description="Polar residues" evidence="1">
    <location>
        <begin position="89"/>
        <end position="106"/>
    </location>
</feature>
<reference evidence="2" key="1">
    <citation type="submission" date="2021-03" db="EMBL/GenBank/DDBJ databases">
        <title>Draft genome sequence of rust myrtle Austropuccinia psidii MF-1, a brazilian biotype.</title>
        <authorList>
            <person name="Quecine M.C."/>
            <person name="Pachon D.M.R."/>
            <person name="Bonatelli M.L."/>
            <person name="Correr F.H."/>
            <person name="Franceschini L.M."/>
            <person name="Leite T.F."/>
            <person name="Margarido G.R.A."/>
            <person name="Almeida C.A."/>
            <person name="Ferrarezi J.A."/>
            <person name="Labate C.A."/>
        </authorList>
    </citation>
    <scope>NUCLEOTIDE SEQUENCE</scope>
    <source>
        <strain evidence="2">MF-1</strain>
    </source>
</reference>